<comment type="caution">
    <text evidence="2">The sequence shown here is derived from an EMBL/GenBank/DDBJ whole genome shotgun (WGS) entry which is preliminary data.</text>
</comment>
<feature type="region of interest" description="Disordered" evidence="1">
    <location>
        <begin position="196"/>
        <end position="220"/>
    </location>
</feature>
<sequence>MYHKFVGILLALLIVGLIGSVAYAQEGSIFLPQVQFVESYPDPLEDEVLAATETVIDFNGFQLRLTNVDFDKSDQEFRITNKIDGGSVEVIPPRPADREITSFLAIDWDTLANPDHWTMATFTNSDGSTWSLKTFMPNNERRAVNQGDQSNGQDLIVVDSNGNLVAADFSDVVRIHVQPGIHRSGDRLDSTWFAMGIESKPTPSPTPTDTPTPTATPSPT</sequence>
<name>A0A0G0XA37_9BACT</name>
<dbReference type="EMBL" id="LCBY01000029">
    <property type="protein sequence ID" value="KKS21800.1"/>
    <property type="molecule type" value="Genomic_DNA"/>
</dbReference>
<accession>A0A0G0XA37</accession>
<reference evidence="2 3" key="1">
    <citation type="journal article" date="2015" name="Nature">
        <title>rRNA introns, odd ribosomes, and small enigmatic genomes across a large radiation of phyla.</title>
        <authorList>
            <person name="Brown C.T."/>
            <person name="Hug L.A."/>
            <person name="Thomas B.C."/>
            <person name="Sharon I."/>
            <person name="Castelle C.J."/>
            <person name="Singh A."/>
            <person name="Wilkins M.J."/>
            <person name="Williams K.H."/>
            <person name="Banfield J.F."/>
        </authorList>
    </citation>
    <scope>NUCLEOTIDE SEQUENCE [LARGE SCALE GENOMIC DNA]</scope>
</reference>
<evidence type="ECO:0000256" key="1">
    <source>
        <dbReference type="SAM" id="MobiDB-lite"/>
    </source>
</evidence>
<evidence type="ECO:0000313" key="2">
    <source>
        <dbReference type="EMBL" id="KKS21800.1"/>
    </source>
</evidence>
<dbReference type="Proteomes" id="UP000034371">
    <property type="component" value="Unassembled WGS sequence"/>
</dbReference>
<dbReference type="AlphaFoldDB" id="A0A0G0XA37"/>
<feature type="non-terminal residue" evidence="2">
    <location>
        <position position="220"/>
    </location>
</feature>
<protein>
    <submittedName>
        <fullName evidence="2">Uncharacterized protein</fullName>
    </submittedName>
</protein>
<feature type="compositionally biased region" description="Pro residues" evidence="1">
    <location>
        <begin position="202"/>
        <end position="220"/>
    </location>
</feature>
<gene>
    <name evidence="2" type="ORF">UU78_C0029G0001</name>
</gene>
<organism evidence="2 3">
    <name type="scientific">Candidatus Roizmanbacteria bacterium GW2011_GWC2_41_7</name>
    <dbReference type="NCBI Taxonomy" id="1618487"/>
    <lineage>
        <taxon>Bacteria</taxon>
        <taxon>Candidatus Roizmaniibacteriota</taxon>
    </lineage>
</organism>
<evidence type="ECO:0000313" key="3">
    <source>
        <dbReference type="Proteomes" id="UP000034371"/>
    </source>
</evidence>
<proteinExistence type="predicted"/>